<dbReference type="Pfam" id="PF17370">
    <property type="entry name" value="DUF5392"/>
    <property type="match status" value="1"/>
</dbReference>
<gene>
    <name evidence="2" type="ORF">JF544_09240</name>
</gene>
<dbReference type="RefSeq" id="WP_206933522.1">
    <property type="nucleotide sequence ID" value="NZ_JAEKJY010000002.1"/>
</dbReference>
<reference evidence="2 3" key="1">
    <citation type="submission" date="2020-12" db="EMBL/GenBank/DDBJ databases">
        <title>Oil enriched cultivation method for isolating marine PHA-producing bacteria.</title>
        <authorList>
            <person name="Zheng W."/>
            <person name="Yu S."/>
            <person name="Huang Y."/>
        </authorList>
    </citation>
    <scope>NUCLEOTIDE SEQUENCE [LARGE SCALE GENOMIC DNA]</scope>
    <source>
        <strain evidence="2 3">SY-2-6</strain>
    </source>
</reference>
<sequence length="143" mass="16532">MNLQSMKVSMPTYMSKEFEKMEKITEPKTKKMRRYSLVSLFMLPMAVFNIISLVFFTETMAVVPVLLFSAAGAVALALQKEVKVLLKEVQEMMVSYMKERMDKAAGMNPIRLNRFKTELEENPNQSVKVFAEFLEAEREWSGE</sequence>
<evidence type="ECO:0000256" key="1">
    <source>
        <dbReference type="SAM" id="Phobius"/>
    </source>
</evidence>
<feature type="transmembrane region" description="Helical" evidence="1">
    <location>
        <begin position="35"/>
        <end position="55"/>
    </location>
</feature>
<dbReference type="EMBL" id="JAEKJY010000002">
    <property type="protein sequence ID" value="MBN8235435.1"/>
    <property type="molecule type" value="Genomic_DNA"/>
</dbReference>
<evidence type="ECO:0000313" key="3">
    <source>
        <dbReference type="Proteomes" id="UP000663970"/>
    </source>
</evidence>
<keyword evidence="1" id="KW-0472">Membrane</keyword>
<accession>A0ABS3DVV1</accession>
<organism evidence="2 3">
    <name type="scientific">Halobacillus kuroshimensis</name>
    <dbReference type="NCBI Taxonomy" id="302481"/>
    <lineage>
        <taxon>Bacteria</taxon>
        <taxon>Bacillati</taxon>
        <taxon>Bacillota</taxon>
        <taxon>Bacilli</taxon>
        <taxon>Bacillales</taxon>
        <taxon>Bacillaceae</taxon>
        <taxon>Halobacillus</taxon>
    </lineage>
</organism>
<feature type="transmembrane region" description="Helical" evidence="1">
    <location>
        <begin position="61"/>
        <end position="78"/>
    </location>
</feature>
<dbReference type="InterPro" id="IPR020205">
    <property type="entry name" value="Uncharacterised_YwnF_TM"/>
</dbReference>
<keyword evidence="3" id="KW-1185">Reference proteome</keyword>
<evidence type="ECO:0000313" key="2">
    <source>
        <dbReference type="EMBL" id="MBN8235435.1"/>
    </source>
</evidence>
<protein>
    <submittedName>
        <fullName evidence="2">DUF5392 family protein</fullName>
    </submittedName>
</protein>
<name>A0ABS3DVV1_9BACI</name>
<dbReference type="Proteomes" id="UP000663970">
    <property type="component" value="Unassembled WGS sequence"/>
</dbReference>
<keyword evidence="1" id="KW-0812">Transmembrane</keyword>
<proteinExistence type="predicted"/>
<comment type="caution">
    <text evidence="2">The sequence shown here is derived from an EMBL/GenBank/DDBJ whole genome shotgun (WGS) entry which is preliminary data.</text>
</comment>
<keyword evidence="1" id="KW-1133">Transmembrane helix</keyword>